<keyword evidence="1" id="KW-0479">Metal-binding</keyword>
<dbReference type="Pfam" id="PF02148">
    <property type="entry name" value="zf-UBP"/>
    <property type="match status" value="1"/>
</dbReference>
<protein>
    <recommendedName>
        <fullName evidence="2">UBP-type domain-containing protein</fullName>
    </recommendedName>
</protein>
<proteinExistence type="predicted"/>
<name>A0ABR2U827_9ROSI</name>
<accession>A0ABR2U827</accession>
<dbReference type="Proteomes" id="UP001396334">
    <property type="component" value="Unassembled WGS sequence"/>
</dbReference>
<keyword evidence="1" id="KW-0862">Zinc</keyword>
<dbReference type="Gene3D" id="3.30.40.10">
    <property type="entry name" value="Zinc/RING finger domain, C3HC4 (zinc finger)"/>
    <property type="match status" value="1"/>
</dbReference>
<keyword evidence="4" id="KW-1185">Reference proteome</keyword>
<reference evidence="3 4" key="1">
    <citation type="journal article" date="2024" name="G3 (Bethesda)">
        <title>Genome assembly of Hibiscus sabdariffa L. provides insights into metabolisms of medicinal natural products.</title>
        <authorList>
            <person name="Kim T."/>
        </authorList>
    </citation>
    <scope>NUCLEOTIDE SEQUENCE [LARGE SCALE GENOMIC DNA]</scope>
    <source>
        <strain evidence="3">TK-2024</strain>
        <tissue evidence="3">Old leaves</tissue>
    </source>
</reference>
<dbReference type="SMART" id="SM00290">
    <property type="entry name" value="ZnF_UBP"/>
    <property type="match status" value="1"/>
</dbReference>
<evidence type="ECO:0000259" key="2">
    <source>
        <dbReference type="PROSITE" id="PS50271"/>
    </source>
</evidence>
<dbReference type="PROSITE" id="PS50271">
    <property type="entry name" value="ZF_UBP"/>
    <property type="match status" value="1"/>
</dbReference>
<keyword evidence="1" id="KW-0863">Zinc-finger</keyword>
<evidence type="ECO:0000313" key="4">
    <source>
        <dbReference type="Proteomes" id="UP001396334"/>
    </source>
</evidence>
<dbReference type="EMBL" id="JBBPBN010000001">
    <property type="protein sequence ID" value="KAK9045726.1"/>
    <property type="molecule type" value="Genomic_DNA"/>
</dbReference>
<sequence length="368" mass="41488">MLHASSNKKPNDVDNPTKIMLENNRAKGFLKSPHGKTPMVEGCGDLTKGLSEWSPVESVISNPLMMAKEVNPCAAQVFDEKDLRRGKDPTTTKPIIKFIESNDPYDFRLLLIAKHNKAMGTSSSNIASEPTLVGDIRTCGKQRALFTLDVQFTGYTGSLDHTSENLWICFICGFVGCGRYKGGYAIIHWKETQHCYSLELETHLVWDYAGENYVHRLIQPKTDGKLVELNSHCLHTNDGCGSCHCVDSGINEAMLSCKAEIDNEETERAIANALNKAAMQKWKKMQAKLERCVQEKNFFVDLNKNLLKNQEIWKAKLLEVEDREIKLEAARKAEHLHSYSPRISKKLGIDVELREVTQLPDRISPINI</sequence>
<dbReference type="SUPFAM" id="SSF57850">
    <property type="entry name" value="RING/U-box"/>
    <property type="match status" value="1"/>
</dbReference>
<evidence type="ECO:0000313" key="3">
    <source>
        <dbReference type="EMBL" id="KAK9045726.1"/>
    </source>
</evidence>
<evidence type="ECO:0000256" key="1">
    <source>
        <dbReference type="PROSITE-ProRule" id="PRU00502"/>
    </source>
</evidence>
<feature type="domain" description="UBP-type" evidence="2">
    <location>
        <begin position="140"/>
        <end position="233"/>
    </location>
</feature>
<dbReference type="InterPro" id="IPR013083">
    <property type="entry name" value="Znf_RING/FYVE/PHD"/>
</dbReference>
<dbReference type="InterPro" id="IPR001607">
    <property type="entry name" value="Znf_UBP"/>
</dbReference>
<dbReference type="PANTHER" id="PTHR24007:SF7">
    <property type="entry name" value="BRCA1-ASSOCIATED PROTEIN"/>
    <property type="match status" value="1"/>
</dbReference>
<organism evidence="3 4">
    <name type="scientific">Hibiscus sabdariffa</name>
    <name type="common">roselle</name>
    <dbReference type="NCBI Taxonomy" id="183260"/>
    <lineage>
        <taxon>Eukaryota</taxon>
        <taxon>Viridiplantae</taxon>
        <taxon>Streptophyta</taxon>
        <taxon>Embryophyta</taxon>
        <taxon>Tracheophyta</taxon>
        <taxon>Spermatophyta</taxon>
        <taxon>Magnoliopsida</taxon>
        <taxon>eudicotyledons</taxon>
        <taxon>Gunneridae</taxon>
        <taxon>Pentapetalae</taxon>
        <taxon>rosids</taxon>
        <taxon>malvids</taxon>
        <taxon>Malvales</taxon>
        <taxon>Malvaceae</taxon>
        <taxon>Malvoideae</taxon>
        <taxon>Hibiscus</taxon>
    </lineage>
</organism>
<comment type="caution">
    <text evidence="3">The sequence shown here is derived from an EMBL/GenBank/DDBJ whole genome shotgun (WGS) entry which is preliminary data.</text>
</comment>
<gene>
    <name evidence="3" type="ORF">V6N11_051634</name>
</gene>
<dbReference type="PANTHER" id="PTHR24007">
    <property type="entry name" value="BRCA1-ASSOCIATED PROTEIN"/>
    <property type="match status" value="1"/>
</dbReference>